<dbReference type="InterPro" id="IPR008183">
    <property type="entry name" value="Aldose_1/G6P_1-epimerase"/>
</dbReference>
<feature type="active site" description="Proton donor" evidence="9">
    <location>
        <position position="176"/>
    </location>
</feature>
<name>A0A4R3KF22_9FIRM</name>
<dbReference type="UniPathway" id="UPA00242"/>
<feature type="binding site" evidence="11">
    <location>
        <begin position="176"/>
        <end position="178"/>
    </location>
    <ligand>
        <name>beta-D-galactose</name>
        <dbReference type="ChEBI" id="CHEBI:27667"/>
    </ligand>
</feature>
<evidence type="ECO:0000256" key="3">
    <source>
        <dbReference type="ARBA" id="ARBA00006206"/>
    </source>
</evidence>
<dbReference type="PROSITE" id="PS00545">
    <property type="entry name" value="ALDOSE_1_EPIMERASE"/>
    <property type="match status" value="1"/>
</dbReference>
<dbReference type="AlphaFoldDB" id="A0A4R3KF22"/>
<dbReference type="GO" id="GO:0004034">
    <property type="term" value="F:aldose 1-epimerase activity"/>
    <property type="evidence" value="ECO:0007669"/>
    <property type="project" value="UniProtKB-EC"/>
</dbReference>
<dbReference type="InterPro" id="IPR018052">
    <property type="entry name" value="Ald1_epimerase_CS"/>
</dbReference>
<dbReference type="Pfam" id="PF01263">
    <property type="entry name" value="Aldose_epim"/>
    <property type="match status" value="1"/>
</dbReference>
<evidence type="ECO:0000256" key="11">
    <source>
        <dbReference type="PIRSR" id="PIRSR005096-3"/>
    </source>
</evidence>
<sequence length="348" mass="38616">MAIEKCSFGRTTDGRAAELYTMKNKNGMEVSISTFGGAVQKILIPTKKGNIDVVLGYDDVSGYEKQDTYIGSLIGRVGNRIAKGRFILNGKEYKLYINNGNNHLHGGKVGFDKKIWTTQAENDNEIKLSYISQDGEEGYPGELSVCVSYKLVGCNTLIIDYRAHTTKDTLCNLTNHSYFNLSGYASGNVGEQTVQLFAEEYTSADRESIPHGEILPVKGTPLDLREAKPMKAGWDADFETIKDAGGYDHNFVVPEYNGNLKKIAKAHSDKTGINMTVFTTLPGFQFYTGNYLDPKVKGKNNTPLERRSGYCFESQYFPNAINVSSFVTPILRAGNVYRATTAYHFDVE</sequence>
<evidence type="ECO:0000256" key="8">
    <source>
        <dbReference type="PIRNR" id="PIRNR005096"/>
    </source>
</evidence>
<accession>A0A4R3KF22</accession>
<keyword evidence="6 8" id="KW-0413">Isomerase</keyword>
<evidence type="ECO:0000256" key="4">
    <source>
        <dbReference type="ARBA" id="ARBA00013185"/>
    </source>
</evidence>
<evidence type="ECO:0000256" key="5">
    <source>
        <dbReference type="ARBA" id="ARBA00014165"/>
    </source>
</evidence>
<dbReference type="CDD" id="cd09019">
    <property type="entry name" value="galactose_mutarotase_like"/>
    <property type="match status" value="1"/>
</dbReference>
<comment type="caution">
    <text evidence="12">The sequence shown here is derived from an EMBL/GenBank/DDBJ whole genome shotgun (WGS) entry which is preliminary data.</text>
</comment>
<dbReference type="InterPro" id="IPR047215">
    <property type="entry name" value="Galactose_mutarotase-like"/>
</dbReference>
<proteinExistence type="inferred from homology"/>
<dbReference type="GO" id="GO:0006006">
    <property type="term" value="P:glucose metabolic process"/>
    <property type="evidence" value="ECO:0007669"/>
    <property type="project" value="TreeGrafter"/>
</dbReference>
<dbReference type="PANTHER" id="PTHR10091">
    <property type="entry name" value="ALDOSE-1-EPIMERASE"/>
    <property type="match status" value="1"/>
</dbReference>
<dbReference type="InterPro" id="IPR011013">
    <property type="entry name" value="Gal_mutarotase_sf_dom"/>
</dbReference>
<dbReference type="PANTHER" id="PTHR10091:SF0">
    <property type="entry name" value="GALACTOSE MUTAROTASE"/>
    <property type="match status" value="1"/>
</dbReference>
<evidence type="ECO:0000313" key="12">
    <source>
        <dbReference type="EMBL" id="TCS81976.1"/>
    </source>
</evidence>
<dbReference type="InterPro" id="IPR014718">
    <property type="entry name" value="GH-type_carb-bd"/>
</dbReference>
<keyword evidence="7 8" id="KW-0119">Carbohydrate metabolism</keyword>
<feature type="binding site" evidence="10">
    <location>
        <position position="248"/>
    </location>
    <ligand>
        <name>beta-D-galactose</name>
        <dbReference type="ChEBI" id="CHEBI:27667"/>
    </ligand>
</feature>
<dbReference type="EC" id="5.1.3.3" evidence="4 8"/>
<comment type="catalytic activity">
    <reaction evidence="1 8">
        <text>alpha-D-glucose = beta-D-glucose</text>
        <dbReference type="Rhea" id="RHEA:10264"/>
        <dbReference type="ChEBI" id="CHEBI:15903"/>
        <dbReference type="ChEBI" id="CHEBI:17925"/>
        <dbReference type="EC" id="5.1.3.3"/>
    </reaction>
</comment>
<dbReference type="InterPro" id="IPR015443">
    <property type="entry name" value="Aldose_1-epimerase"/>
</dbReference>
<dbReference type="GO" id="GO:0033499">
    <property type="term" value="P:galactose catabolic process via UDP-galactose, Leloir pathway"/>
    <property type="evidence" value="ECO:0007669"/>
    <property type="project" value="TreeGrafter"/>
</dbReference>
<gene>
    <name evidence="12" type="ORF">EDC37_101147</name>
</gene>
<comment type="pathway">
    <text evidence="2 8">Carbohydrate metabolism; hexose metabolism.</text>
</comment>
<dbReference type="OrthoDB" id="9779408at2"/>
<dbReference type="GO" id="GO:0030246">
    <property type="term" value="F:carbohydrate binding"/>
    <property type="evidence" value="ECO:0007669"/>
    <property type="project" value="InterPro"/>
</dbReference>
<dbReference type="Gene3D" id="2.70.98.10">
    <property type="match status" value="1"/>
</dbReference>
<evidence type="ECO:0000256" key="9">
    <source>
        <dbReference type="PIRSR" id="PIRSR005096-1"/>
    </source>
</evidence>
<keyword evidence="13" id="KW-1185">Reference proteome</keyword>
<feature type="binding site" evidence="11">
    <location>
        <begin position="79"/>
        <end position="80"/>
    </location>
    <ligand>
        <name>beta-D-galactose</name>
        <dbReference type="ChEBI" id="CHEBI:27667"/>
    </ligand>
</feature>
<comment type="similarity">
    <text evidence="3 8">Belongs to the aldose epimerase family.</text>
</comment>
<evidence type="ECO:0000256" key="1">
    <source>
        <dbReference type="ARBA" id="ARBA00001614"/>
    </source>
</evidence>
<evidence type="ECO:0000256" key="10">
    <source>
        <dbReference type="PIRSR" id="PIRSR005096-2"/>
    </source>
</evidence>
<dbReference type="SUPFAM" id="SSF74650">
    <property type="entry name" value="Galactose mutarotase-like"/>
    <property type="match status" value="1"/>
</dbReference>
<evidence type="ECO:0000256" key="2">
    <source>
        <dbReference type="ARBA" id="ARBA00005028"/>
    </source>
</evidence>
<organism evidence="12 13">
    <name type="scientific">Pectinatus cerevisiiphilus</name>
    <dbReference type="NCBI Taxonomy" id="86956"/>
    <lineage>
        <taxon>Bacteria</taxon>
        <taxon>Bacillati</taxon>
        <taxon>Bacillota</taxon>
        <taxon>Negativicutes</taxon>
        <taxon>Selenomonadales</taxon>
        <taxon>Selenomonadaceae</taxon>
        <taxon>Pectinatus</taxon>
    </lineage>
</organism>
<dbReference type="NCBIfam" id="NF008277">
    <property type="entry name" value="PRK11055.1"/>
    <property type="match status" value="1"/>
</dbReference>
<evidence type="ECO:0000256" key="7">
    <source>
        <dbReference type="ARBA" id="ARBA00023277"/>
    </source>
</evidence>
<feature type="active site" description="Proton acceptor" evidence="9">
    <location>
        <position position="313"/>
    </location>
</feature>
<dbReference type="EMBL" id="SMAA01000001">
    <property type="protein sequence ID" value="TCS81976.1"/>
    <property type="molecule type" value="Genomic_DNA"/>
</dbReference>
<reference evidence="12 13" key="1">
    <citation type="submission" date="2019-03" db="EMBL/GenBank/DDBJ databases">
        <title>Genomic Encyclopedia of Type Strains, Phase IV (KMG-IV): sequencing the most valuable type-strain genomes for metagenomic binning, comparative biology and taxonomic classification.</title>
        <authorList>
            <person name="Goeker M."/>
        </authorList>
    </citation>
    <scope>NUCLEOTIDE SEQUENCE [LARGE SCALE GENOMIC DNA]</scope>
    <source>
        <strain evidence="12 13">DSM 20467</strain>
    </source>
</reference>
<dbReference type="Proteomes" id="UP000295188">
    <property type="component" value="Unassembled WGS sequence"/>
</dbReference>
<evidence type="ECO:0000256" key="6">
    <source>
        <dbReference type="ARBA" id="ARBA00023235"/>
    </source>
</evidence>
<dbReference type="PIRSF" id="PIRSF005096">
    <property type="entry name" value="GALM"/>
    <property type="match status" value="1"/>
</dbReference>
<evidence type="ECO:0000313" key="13">
    <source>
        <dbReference type="Proteomes" id="UP000295188"/>
    </source>
</evidence>
<protein>
    <recommendedName>
        <fullName evidence="5 8">Aldose 1-epimerase</fullName>
        <ecNumber evidence="4 8">5.1.3.3</ecNumber>
    </recommendedName>
</protein>